<dbReference type="PANTHER" id="PTHR10884">
    <property type="entry name" value="NADH DEHYDROGENASE UBIQUINONE IRON-SULFUR PROTEIN 3"/>
    <property type="match status" value="1"/>
</dbReference>
<dbReference type="FunFam" id="3.30.460.80:FF:000002">
    <property type="entry name" value="NADH dehydrogenase iron-sulfur protein 3, mitochondrial"/>
    <property type="match status" value="1"/>
</dbReference>
<evidence type="ECO:0000313" key="12">
    <source>
        <dbReference type="Proteomes" id="UP000268162"/>
    </source>
</evidence>
<keyword evidence="3 8" id="KW-0813">Transport</keyword>
<evidence type="ECO:0000256" key="7">
    <source>
        <dbReference type="ARBA" id="ARBA00049551"/>
    </source>
</evidence>
<dbReference type="InterPro" id="IPR020396">
    <property type="entry name" value="NADH_UbQ_OxRdtase_CS"/>
</dbReference>
<evidence type="ECO:0000256" key="4">
    <source>
        <dbReference type="ARBA" id="ARBA00022967"/>
    </source>
</evidence>
<comment type="catalytic activity">
    <reaction evidence="7">
        <text>a ubiquinone + NADH + 5 H(+)(in) = a ubiquinol + NAD(+) + 4 H(+)(out)</text>
        <dbReference type="Rhea" id="RHEA:29091"/>
        <dbReference type="Rhea" id="RHEA-COMP:9565"/>
        <dbReference type="Rhea" id="RHEA-COMP:9566"/>
        <dbReference type="ChEBI" id="CHEBI:15378"/>
        <dbReference type="ChEBI" id="CHEBI:16389"/>
        <dbReference type="ChEBI" id="CHEBI:17976"/>
        <dbReference type="ChEBI" id="CHEBI:57540"/>
        <dbReference type="ChEBI" id="CHEBI:57945"/>
        <dbReference type="EC" id="7.1.1.2"/>
    </reaction>
</comment>
<dbReference type="EMBL" id="ML003435">
    <property type="protein sequence ID" value="RKP33966.1"/>
    <property type="molecule type" value="Genomic_DNA"/>
</dbReference>
<dbReference type="AlphaFoldDB" id="A0A4P9ZKY8"/>
<comment type="subcellular location">
    <subcellularLocation>
        <location evidence="1">Mitochondrion</location>
    </subcellularLocation>
</comment>
<evidence type="ECO:0000256" key="1">
    <source>
        <dbReference type="ARBA" id="ARBA00004173"/>
    </source>
</evidence>
<evidence type="ECO:0000256" key="5">
    <source>
        <dbReference type="ARBA" id="ARBA00023027"/>
    </source>
</evidence>
<dbReference type="GO" id="GO:0008137">
    <property type="term" value="F:NADH dehydrogenase (ubiquinone) activity"/>
    <property type="evidence" value="ECO:0007669"/>
    <property type="project" value="UniProtKB-EC"/>
</dbReference>
<dbReference type="InterPro" id="IPR001268">
    <property type="entry name" value="NADH_UbQ_OxRdtase_30kDa_su"/>
</dbReference>
<name>A0A4P9ZKY8_9FUNG</name>
<dbReference type="Pfam" id="PF00329">
    <property type="entry name" value="Complex1_30kDa"/>
    <property type="match status" value="1"/>
</dbReference>
<evidence type="ECO:0000313" key="11">
    <source>
        <dbReference type="EMBL" id="RKP33966.1"/>
    </source>
</evidence>
<evidence type="ECO:0000256" key="9">
    <source>
        <dbReference type="SAM" id="MobiDB-lite"/>
    </source>
</evidence>
<evidence type="ECO:0000256" key="8">
    <source>
        <dbReference type="RuleBase" id="RU003456"/>
    </source>
</evidence>
<feature type="region of interest" description="Disordered" evidence="9">
    <location>
        <begin position="203"/>
        <end position="227"/>
    </location>
</feature>
<evidence type="ECO:0000256" key="3">
    <source>
        <dbReference type="ARBA" id="ARBA00022448"/>
    </source>
</evidence>
<gene>
    <name evidence="11" type="ORF">BJ085DRAFT_13865</name>
</gene>
<protein>
    <recommendedName>
        <fullName evidence="10">NADH:ubiquinone oxidoreductase 30kDa subunit domain-containing protein</fullName>
    </recommendedName>
</protein>
<sequence>MLVPATYTYKTEEANPALRTQDKQLYDYGRHLVSMLPKFIQQFSVWKDELTLYVAPSALEPVMLFLRDHTGAQFKQLTDTSGADYPNRANRFEVVHNMLSVRYSTRIRVKTYCDEVTPVPSMVALFNSANWFEREAYDMYGILFENHPDLRRVLTDYGFEGHPLRKDFPLTGYVEVRYDDERKRVVTEPVEMSQAFRNFDYSSAWEQTGQGRDDTPQGYERTPKNKQ</sequence>
<dbReference type="Gene3D" id="3.30.460.80">
    <property type="entry name" value="NADH:ubiquinone oxidoreductase, 30kDa subunit"/>
    <property type="match status" value="1"/>
</dbReference>
<evidence type="ECO:0000259" key="10">
    <source>
        <dbReference type="Pfam" id="PF00329"/>
    </source>
</evidence>
<dbReference type="InterPro" id="IPR037232">
    <property type="entry name" value="NADH_quin_OxRdtase_su_C/D-like"/>
</dbReference>
<keyword evidence="12" id="KW-1185">Reference proteome</keyword>
<dbReference type="GO" id="GO:0016651">
    <property type="term" value="F:oxidoreductase activity, acting on NAD(P)H"/>
    <property type="evidence" value="ECO:0007669"/>
    <property type="project" value="InterPro"/>
</dbReference>
<dbReference type="NCBIfam" id="TIGR01961">
    <property type="entry name" value="NuoC_fam"/>
    <property type="match status" value="1"/>
</dbReference>
<proteinExistence type="inferred from homology"/>
<feature type="domain" description="NADH:ubiquinone oxidoreductase 30kDa subunit" evidence="10">
    <location>
        <begin position="52"/>
        <end position="173"/>
    </location>
</feature>
<organism evidence="11 12">
    <name type="scientific">Dimargaris cristalligena</name>
    <dbReference type="NCBI Taxonomy" id="215637"/>
    <lineage>
        <taxon>Eukaryota</taxon>
        <taxon>Fungi</taxon>
        <taxon>Fungi incertae sedis</taxon>
        <taxon>Zoopagomycota</taxon>
        <taxon>Kickxellomycotina</taxon>
        <taxon>Dimargaritomycetes</taxon>
        <taxon>Dimargaritales</taxon>
        <taxon>Dimargaritaceae</taxon>
        <taxon>Dimargaris</taxon>
    </lineage>
</organism>
<keyword evidence="4 8" id="KW-1278">Translocase</keyword>
<dbReference type="InterPro" id="IPR010218">
    <property type="entry name" value="NADH_DH_suC"/>
</dbReference>
<dbReference type="GO" id="GO:0005739">
    <property type="term" value="C:mitochondrion"/>
    <property type="evidence" value="ECO:0007669"/>
    <property type="project" value="UniProtKB-SubCell"/>
</dbReference>
<keyword evidence="6" id="KW-0830">Ubiquinone</keyword>
<evidence type="ECO:0000256" key="2">
    <source>
        <dbReference type="ARBA" id="ARBA00007569"/>
    </source>
</evidence>
<dbReference type="HAMAP" id="MF_01357">
    <property type="entry name" value="NDH1_NuoC"/>
    <property type="match status" value="1"/>
</dbReference>
<accession>A0A4P9ZKY8</accession>
<dbReference type="PROSITE" id="PS00542">
    <property type="entry name" value="COMPLEX1_30K"/>
    <property type="match status" value="1"/>
</dbReference>
<comment type="similarity">
    <text evidence="2 8">Belongs to the complex I 30 kDa subunit family.</text>
</comment>
<dbReference type="STRING" id="215637.A0A4P9ZKY8"/>
<dbReference type="GO" id="GO:0016020">
    <property type="term" value="C:membrane"/>
    <property type="evidence" value="ECO:0007669"/>
    <property type="project" value="UniProtKB-ARBA"/>
</dbReference>
<dbReference type="SUPFAM" id="SSF143243">
    <property type="entry name" value="Nqo5-like"/>
    <property type="match status" value="1"/>
</dbReference>
<dbReference type="Proteomes" id="UP000268162">
    <property type="component" value="Unassembled WGS sequence"/>
</dbReference>
<evidence type="ECO:0000256" key="6">
    <source>
        <dbReference type="ARBA" id="ARBA00023075"/>
    </source>
</evidence>
<reference evidence="12" key="1">
    <citation type="journal article" date="2018" name="Nat. Microbiol.">
        <title>Leveraging single-cell genomics to expand the fungal tree of life.</title>
        <authorList>
            <person name="Ahrendt S.R."/>
            <person name="Quandt C.A."/>
            <person name="Ciobanu D."/>
            <person name="Clum A."/>
            <person name="Salamov A."/>
            <person name="Andreopoulos B."/>
            <person name="Cheng J.F."/>
            <person name="Woyke T."/>
            <person name="Pelin A."/>
            <person name="Henrissat B."/>
            <person name="Reynolds N.K."/>
            <person name="Benny G.L."/>
            <person name="Smith M.E."/>
            <person name="James T.Y."/>
            <person name="Grigoriev I.V."/>
        </authorList>
    </citation>
    <scope>NUCLEOTIDE SEQUENCE [LARGE SCALE GENOMIC DNA]</scope>
    <source>
        <strain evidence="12">RSA 468</strain>
    </source>
</reference>
<dbReference type="PANTHER" id="PTHR10884:SF14">
    <property type="entry name" value="NADH DEHYDROGENASE [UBIQUINONE] IRON-SULFUR PROTEIN 3, MITOCHONDRIAL"/>
    <property type="match status" value="1"/>
</dbReference>
<keyword evidence="5 8" id="KW-0520">NAD</keyword>
<dbReference type="NCBIfam" id="NF004733">
    <property type="entry name" value="PRK06074.1-5"/>
    <property type="match status" value="1"/>
</dbReference>